<dbReference type="eggNOG" id="ENOG50322IH">
    <property type="taxonomic scope" value="Bacteria"/>
</dbReference>
<evidence type="ECO:0000256" key="1">
    <source>
        <dbReference type="SAM" id="Phobius"/>
    </source>
</evidence>
<reference evidence="2 3" key="1">
    <citation type="journal article" date="2003" name="Nature">
        <title>Genome divergence in two Prochlorococcus ecotypes reflects oceanic niche differentiation.</title>
        <authorList>
            <person name="Rocap G."/>
            <person name="Larimer F.W."/>
            <person name="Lamerdin J.E."/>
            <person name="Malfatti S."/>
            <person name="Chain P."/>
            <person name="Ahlgren N.A."/>
            <person name="Arellano A."/>
            <person name="Coleman M."/>
            <person name="Hauser L."/>
            <person name="Hess W.R."/>
            <person name="Johnson Z.I."/>
            <person name="Land M.L."/>
            <person name="Lindell D."/>
            <person name="Post A.F."/>
            <person name="Regala W."/>
            <person name="Shah M."/>
            <person name="Shaw S.L."/>
            <person name="Steglich C."/>
            <person name="Sullivan M.B."/>
            <person name="Ting C.S."/>
            <person name="Tolonen A."/>
            <person name="Webb E.A."/>
            <person name="Zinser E.R."/>
            <person name="Chisholm S.W."/>
        </authorList>
    </citation>
    <scope>NUCLEOTIDE SEQUENCE [LARGE SCALE GENOMIC DNA]</scope>
    <source>
        <strain evidence="3">MIT 9313</strain>
    </source>
</reference>
<accession>B9ESK4</accession>
<dbReference type="HOGENOM" id="CLU_2938034_0_0_3"/>
<dbReference type="EMBL" id="BX548175">
    <property type="protein sequence ID" value="CAX32350.1"/>
    <property type="molecule type" value="Genomic_DNA"/>
</dbReference>
<sequence length="60" mass="6501">MIGRGRGSNRGRIYLCCSFGDTICATSAVALVTQFVQPLPCPTLSYSLWARLSSQSALKF</sequence>
<name>B9ESK4_PROMM</name>
<evidence type="ECO:0000313" key="2">
    <source>
        <dbReference type="EMBL" id="CAX32350.1"/>
    </source>
</evidence>
<proteinExistence type="predicted"/>
<evidence type="ECO:0000313" key="3">
    <source>
        <dbReference type="Proteomes" id="UP000001423"/>
    </source>
</evidence>
<dbReference type="KEGG" id="pmt:PMT_2832"/>
<gene>
    <name evidence="2" type="ordered locus">PMT_2832</name>
</gene>
<keyword evidence="1" id="KW-0812">Transmembrane</keyword>
<keyword evidence="1" id="KW-0472">Membrane</keyword>
<dbReference type="AlphaFoldDB" id="B9ESK4"/>
<organism evidence="2 3">
    <name type="scientific">Prochlorococcus marinus (strain MIT 9313)</name>
    <dbReference type="NCBI Taxonomy" id="74547"/>
    <lineage>
        <taxon>Bacteria</taxon>
        <taxon>Bacillati</taxon>
        <taxon>Cyanobacteriota</taxon>
        <taxon>Cyanophyceae</taxon>
        <taxon>Synechococcales</taxon>
        <taxon>Prochlorococcaceae</taxon>
        <taxon>Prochlorococcus</taxon>
    </lineage>
</organism>
<protein>
    <submittedName>
        <fullName evidence="2">Uncharacterized protein</fullName>
    </submittedName>
</protein>
<keyword evidence="1" id="KW-1133">Transmembrane helix</keyword>
<keyword evidence="3" id="KW-1185">Reference proteome</keyword>
<dbReference type="Proteomes" id="UP000001423">
    <property type="component" value="Chromosome"/>
</dbReference>
<feature type="transmembrane region" description="Helical" evidence="1">
    <location>
        <begin position="12"/>
        <end position="36"/>
    </location>
</feature>